<proteinExistence type="predicted"/>
<keyword evidence="2" id="KW-1185">Reference proteome</keyword>
<reference evidence="1" key="1">
    <citation type="submission" date="2022-04" db="EMBL/GenBank/DDBJ databases">
        <title>Genome of the entomopathogenic fungus Entomophthora muscae.</title>
        <authorList>
            <person name="Elya C."/>
            <person name="Lovett B.R."/>
            <person name="Lee E."/>
            <person name="Macias A.M."/>
            <person name="Hajek A.E."/>
            <person name="De Bivort B.L."/>
            <person name="Kasson M.T."/>
            <person name="De Fine Licht H.H."/>
            <person name="Stajich J.E."/>
        </authorList>
    </citation>
    <scope>NUCLEOTIDE SEQUENCE</scope>
    <source>
        <strain evidence="1">Berkeley</strain>
    </source>
</reference>
<evidence type="ECO:0000313" key="2">
    <source>
        <dbReference type="Proteomes" id="UP001165960"/>
    </source>
</evidence>
<dbReference type="Proteomes" id="UP001165960">
    <property type="component" value="Unassembled WGS sequence"/>
</dbReference>
<comment type="caution">
    <text evidence="1">The sequence shown here is derived from an EMBL/GenBank/DDBJ whole genome shotgun (WGS) entry which is preliminary data.</text>
</comment>
<gene>
    <name evidence="1" type="ORF">DSO57_1020928</name>
</gene>
<name>A0ACC2T3Y8_9FUNG</name>
<accession>A0ACC2T3Y8</accession>
<dbReference type="EMBL" id="QTSX02003650">
    <property type="protein sequence ID" value="KAJ9069206.1"/>
    <property type="molecule type" value="Genomic_DNA"/>
</dbReference>
<evidence type="ECO:0000313" key="1">
    <source>
        <dbReference type="EMBL" id="KAJ9069206.1"/>
    </source>
</evidence>
<sequence>MPPQGFFQTPATMPQVTEKSTMSAYVAQRLQSATLEPFSGANDNNATAWIQSAQSKLTQMEYPNHFWIEEISIQLTHNAGTWCNKWHKDHTMKYWDTFKQEIWAQVVLKDTALMIIRQVKNLTQTGTVKELTCAYEELCLHKILGTIGLQEQDKKLQQFPLIGETAAKHPAKETKSKTLNFGKNRLYTLAARQAWWLACCQPVPQPAAGWGNCPLGIPERQFPQTQKWGNCYPILEPTKFGGGLQDAQHDN</sequence>
<organism evidence="1 2">
    <name type="scientific">Entomophthora muscae</name>
    <dbReference type="NCBI Taxonomy" id="34485"/>
    <lineage>
        <taxon>Eukaryota</taxon>
        <taxon>Fungi</taxon>
        <taxon>Fungi incertae sedis</taxon>
        <taxon>Zoopagomycota</taxon>
        <taxon>Entomophthoromycotina</taxon>
        <taxon>Entomophthoromycetes</taxon>
        <taxon>Entomophthorales</taxon>
        <taxon>Entomophthoraceae</taxon>
        <taxon>Entomophthora</taxon>
    </lineage>
</organism>
<protein>
    <submittedName>
        <fullName evidence="1">Uncharacterized protein</fullName>
    </submittedName>
</protein>